<dbReference type="OrthoDB" id="346839at2759"/>
<feature type="region of interest" description="Disordered" evidence="3">
    <location>
        <begin position="521"/>
        <end position="572"/>
    </location>
</feature>
<dbReference type="Pfam" id="PF00076">
    <property type="entry name" value="RRM_1"/>
    <property type="match status" value="2"/>
</dbReference>
<protein>
    <recommendedName>
        <fullName evidence="4">RRM domain-containing protein</fullName>
    </recommendedName>
</protein>
<dbReference type="SUPFAM" id="SSF54928">
    <property type="entry name" value="RNA-binding domain, RBD"/>
    <property type="match status" value="1"/>
</dbReference>
<feature type="compositionally biased region" description="Polar residues" evidence="3">
    <location>
        <begin position="276"/>
        <end position="309"/>
    </location>
</feature>
<evidence type="ECO:0000256" key="1">
    <source>
        <dbReference type="ARBA" id="ARBA00022884"/>
    </source>
</evidence>
<evidence type="ECO:0000313" key="5">
    <source>
        <dbReference type="EMBL" id="KXS12046.1"/>
    </source>
</evidence>
<dbReference type="PROSITE" id="PS50102">
    <property type="entry name" value="RRM"/>
    <property type="match status" value="2"/>
</dbReference>
<dbReference type="PANTHER" id="PTHR48025">
    <property type="entry name" value="OS02G0815200 PROTEIN"/>
    <property type="match status" value="1"/>
</dbReference>
<dbReference type="SMART" id="SM00360">
    <property type="entry name" value="RRM"/>
    <property type="match status" value="2"/>
</dbReference>
<accession>A0A139A5J3</accession>
<keyword evidence="6" id="KW-1185">Reference proteome</keyword>
<feature type="region of interest" description="Disordered" evidence="3">
    <location>
        <begin position="409"/>
        <end position="428"/>
    </location>
</feature>
<dbReference type="InterPro" id="IPR000504">
    <property type="entry name" value="RRM_dom"/>
</dbReference>
<feature type="domain" description="RRM" evidence="4">
    <location>
        <begin position="331"/>
        <end position="407"/>
    </location>
</feature>
<dbReference type="EMBL" id="KQ965792">
    <property type="protein sequence ID" value="KXS12046.1"/>
    <property type="molecule type" value="Genomic_DNA"/>
</dbReference>
<dbReference type="InterPro" id="IPR050502">
    <property type="entry name" value="Euk_RNA-bind_prot"/>
</dbReference>
<dbReference type="InterPro" id="IPR035979">
    <property type="entry name" value="RBD_domain_sf"/>
</dbReference>
<dbReference type="AlphaFoldDB" id="A0A139A5J3"/>
<dbReference type="Proteomes" id="UP000070544">
    <property type="component" value="Unassembled WGS sequence"/>
</dbReference>
<evidence type="ECO:0000256" key="3">
    <source>
        <dbReference type="SAM" id="MobiDB-lite"/>
    </source>
</evidence>
<evidence type="ECO:0000313" key="6">
    <source>
        <dbReference type="Proteomes" id="UP000070544"/>
    </source>
</evidence>
<dbReference type="STRING" id="1344416.A0A139A5J3"/>
<evidence type="ECO:0000256" key="2">
    <source>
        <dbReference type="PROSITE-ProRule" id="PRU00176"/>
    </source>
</evidence>
<feature type="compositionally biased region" description="Low complexity" evidence="3">
    <location>
        <begin position="30"/>
        <end position="45"/>
    </location>
</feature>
<dbReference type="PANTHER" id="PTHR48025:SF1">
    <property type="entry name" value="RRM DOMAIN-CONTAINING PROTEIN"/>
    <property type="match status" value="1"/>
</dbReference>
<keyword evidence="1 2" id="KW-0694">RNA-binding</keyword>
<dbReference type="CDD" id="cd00590">
    <property type="entry name" value="RRM_SF"/>
    <property type="match status" value="1"/>
</dbReference>
<gene>
    <name evidence="5" type="ORF">M427DRAFT_35111</name>
</gene>
<feature type="compositionally biased region" description="Low complexity" evidence="3">
    <location>
        <begin position="1"/>
        <end position="17"/>
    </location>
</feature>
<feature type="compositionally biased region" description="Basic and acidic residues" evidence="3">
    <location>
        <begin position="222"/>
        <end position="237"/>
    </location>
</feature>
<proteinExistence type="predicted"/>
<name>A0A139A5J3_GONPJ</name>
<feature type="region of interest" description="Disordered" evidence="3">
    <location>
        <begin position="219"/>
        <end position="309"/>
    </location>
</feature>
<dbReference type="InterPro" id="IPR012677">
    <property type="entry name" value="Nucleotide-bd_a/b_plait_sf"/>
</dbReference>
<feature type="region of interest" description="Disordered" evidence="3">
    <location>
        <begin position="1"/>
        <end position="121"/>
    </location>
</feature>
<evidence type="ECO:0000259" key="4">
    <source>
        <dbReference type="PROSITE" id="PS50102"/>
    </source>
</evidence>
<organism evidence="5 6">
    <name type="scientific">Gonapodya prolifera (strain JEL478)</name>
    <name type="common">Monoblepharis prolifera</name>
    <dbReference type="NCBI Taxonomy" id="1344416"/>
    <lineage>
        <taxon>Eukaryota</taxon>
        <taxon>Fungi</taxon>
        <taxon>Fungi incertae sedis</taxon>
        <taxon>Chytridiomycota</taxon>
        <taxon>Chytridiomycota incertae sedis</taxon>
        <taxon>Monoblepharidomycetes</taxon>
        <taxon>Monoblepharidales</taxon>
        <taxon>Gonapodyaceae</taxon>
        <taxon>Gonapodya</taxon>
    </lineage>
</organism>
<feature type="domain" description="RRM" evidence="4">
    <location>
        <begin position="442"/>
        <end position="519"/>
    </location>
</feature>
<sequence>MEAQAIIAVSVASSAQFPSPPASLRSSGDSSVPSATTSPESAASEGHSAGNESSPRTEPEGDSPCQAAFSRTQPHDEAPPTPLVAREAGPRKDPNANVSQTPVPKVARQLHTPVTPDLTPIASKSTRLDFERVLRALESPSTDVNRTTELTNEDIRGLARGEMSELRPKPRVLALTLEDNDEDNTRFVRQERAHVQASLGVSDKGKAKVLGIDLNVFVGDKPTNEKTTHSKAGHGEDADSSFPEHAGQSPDPQSRAPAGGFIPSVSQIAPPLTHLDSPSSNTFHTPQRPQTPIGSKARQSTYGPDVNESQATTHLRRAALLEQLTIKAGPYRVFVANVPKNVGEARLRDFFSQILPVCTIYVGRDGPEHLGWAVAGFGTAGEASTAVSTFDGSDLDGMRVRVSLATLKNPSTETGNNAPVDRPRRPPRMTGAEAREKIEYGANVYLKNLADVVDEKYLHTLLSPFGTVVSIRVQRDETGCSKHYGFCAFDNSASALECIAAIDGLRLEGRIVRASVAHKSPRKGKWKPVPGALPPKPGTGLMRAPLAEAKGGRSNSSSGDAMGGPRLSRATHLGPRGVEQVKENIPPEAKILVARSALISGGTSSLQEVLHGESTKVDRGYHEDQQRSEAGQVEEEAIVEIGGLRIYRALESVWRPRQT</sequence>
<reference evidence="5 6" key="1">
    <citation type="journal article" date="2015" name="Genome Biol. Evol.">
        <title>Phylogenomic analyses indicate that early fungi evolved digesting cell walls of algal ancestors of land plants.</title>
        <authorList>
            <person name="Chang Y."/>
            <person name="Wang S."/>
            <person name="Sekimoto S."/>
            <person name="Aerts A.L."/>
            <person name="Choi C."/>
            <person name="Clum A."/>
            <person name="LaButti K.M."/>
            <person name="Lindquist E.A."/>
            <person name="Yee Ngan C."/>
            <person name="Ohm R.A."/>
            <person name="Salamov A.A."/>
            <person name="Grigoriev I.V."/>
            <person name="Spatafora J.W."/>
            <person name="Berbee M.L."/>
        </authorList>
    </citation>
    <scope>NUCLEOTIDE SEQUENCE [LARGE SCALE GENOMIC DNA]</scope>
    <source>
        <strain evidence="5 6">JEL478</strain>
    </source>
</reference>
<dbReference type="GO" id="GO:0003729">
    <property type="term" value="F:mRNA binding"/>
    <property type="evidence" value="ECO:0007669"/>
    <property type="project" value="TreeGrafter"/>
</dbReference>
<dbReference type="Gene3D" id="3.30.70.330">
    <property type="match status" value="2"/>
</dbReference>